<keyword evidence="2" id="KW-1185">Reference proteome</keyword>
<protein>
    <submittedName>
        <fullName evidence="3">Uncharacterized protein LOC113146916</fullName>
    </submittedName>
</protein>
<dbReference type="SUPFAM" id="SSF52058">
    <property type="entry name" value="L domain-like"/>
    <property type="match status" value="1"/>
</dbReference>
<feature type="compositionally biased region" description="Low complexity" evidence="1">
    <location>
        <begin position="7"/>
        <end position="21"/>
    </location>
</feature>
<reference evidence="3" key="1">
    <citation type="submission" date="2025-08" db="UniProtKB">
        <authorList>
            <consortium name="RefSeq"/>
        </authorList>
    </citation>
    <scope>IDENTIFICATION</scope>
</reference>
<dbReference type="AlphaFoldDB" id="A0A6P6RVG2"/>
<evidence type="ECO:0000256" key="1">
    <source>
        <dbReference type="SAM" id="MobiDB-lite"/>
    </source>
</evidence>
<sequence length="197" mass="20964">MVPDSVAAATADAAVAGAAAAPGKRRSRIERPCFVDETSLLAPDTQGRGGRGSSSRASDAAPQEGGNGAAGNIQEEWRHIRFLSGHWSPWTVTILALHGQRLPTAALKELHHCSNLLLLHLEGCGLTSAEFFGDLWSLQRLLLPHNELQTLRGLKNLPHLEELCVKANPIATFRVGSCLKAGAKAGARMLSRVLLAV</sequence>
<feature type="region of interest" description="Disordered" evidence="1">
    <location>
        <begin position="1"/>
        <end position="70"/>
    </location>
</feature>
<gene>
    <name evidence="3" type="primary">LOC113146916</name>
</gene>
<dbReference type="InterPro" id="IPR001611">
    <property type="entry name" value="Leu-rich_rpt"/>
</dbReference>
<proteinExistence type="predicted"/>
<dbReference type="GeneID" id="113146916"/>
<dbReference type="InterPro" id="IPR032675">
    <property type="entry name" value="LRR_dom_sf"/>
</dbReference>
<organism evidence="2 3">
    <name type="scientific">Cyclospora cayetanensis</name>
    <dbReference type="NCBI Taxonomy" id="88456"/>
    <lineage>
        <taxon>Eukaryota</taxon>
        <taxon>Sar</taxon>
        <taxon>Alveolata</taxon>
        <taxon>Apicomplexa</taxon>
        <taxon>Conoidasida</taxon>
        <taxon>Coccidia</taxon>
        <taxon>Eucoccidiorida</taxon>
        <taxon>Eimeriorina</taxon>
        <taxon>Eimeriidae</taxon>
        <taxon>Cyclospora</taxon>
    </lineage>
</organism>
<evidence type="ECO:0000313" key="3">
    <source>
        <dbReference type="RefSeq" id="XP_026191479.1"/>
    </source>
</evidence>
<accession>A0A6P6RVG2</accession>
<dbReference type="Proteomes" id="UP000515125">
    <property type="component" value="Unplaced"/>
</dbReference>
<evidence type="ECO:0000313" key="2">
    <source>
        <dbReference type="Proteomes" id="UP000515125"/>
    </source>
</evidence>
<dbReference type="Gene3D" id="3.80.10.10">
    <property type="entry name" value="Ribonuclease Inhibitor"/>
    <property type="match status" value="1"/>
</dbReference>
<dbReference type="RefSeq" id="XP_026191479.1">
    <property type="nucleotide sequence ID" value="XM_026335694.1"/>
</dbReference>
<name>A0A6P6RVG2_9EIME</name>
<dbReference type="PROSITE" id="PS51450">
    <property type="entry name" value="LRR"/>
    <property type="match status" value="1"/>
</dbReference>